<dbReference type="EMBL" id="FNXT01000176">
    <property type="protein sequence ID" value="SZX61769.1"/>
    <property type="molecule type" value="Genomic_DNA"/>
</dbReference>
<sequence>MDEVLQIVKLCFPRLTPKDMCMLRCSCSELAGMSVSWQDHSINFKLDGSDSATCWLQKNIESMRKLSLNISGDVPQTALQDVMEAGRNLTCLSISSKNITELPPLSPKLEQLKLESCSALLTLPVLPQTLRELDCQSCDALEVLPSSLSSTAVCKLTCGNCPLLKSLPQLPKSLVELKMKWCGSLLQLPALPEGLKCLYTAGCEALEERMQGPAAAARAAATCAGATVDKLLHCIEAAARAANSLEGFPMARLQQPAAAA</sequence>
<dbReference type="SUPFAM" id="SSF52058">
    <property type="entry name" value="L domain-like"/>
    <property type="match status" value="1"/>
</dbReference>
<evidence type="ECO:0000313" key="2">
    <source>
        <dbReference type="EMBL" id="SZX61769.1"/>
    </source>
</evidence>
<evidence type="ECO:0008006" key="4">
    <source>
        <dbReference type="Google" id="ProtNLM"/>
    </source>
</evidence>
<dbReference type="Gene3D" id="3.80.10.10">
    <property type="entry name" value="Ribonuclease Inhibitor"/>
    <property type="match status" value="1"/>
</dbReference>
<keyword evidence="3" id="KW-1185">Reference proteome</keyword>
<protein>
    <recommendedName>
        <fullName evidence="4">F-box domain-containing protein</fullName>
    </recommendedName>
</protein>
<evidence type="ECO:0000313" key="3">
    <source>
        <dbReference type="Proteomes" id="UP000256970"/>
    </source>
</evidence>
<dbReference type="InterPro" id="IPR032675">
    <property type="entry name" value="LRR_dom_sf"/>
</dbReference>
<dbReference type="GO" id="GO:0005930">
    <property type="term" value="C:axoneme"/>
    <property type="evidence" value="ECO:0007669"/>
    <property type="project" value="UniProtKB-SubCell"/>
</dbReference>
<gene>
    <name evidence="2" type="ORF">BQ4739_LOCUS2330</name>
</gene>
<dbReference type="AlphaFoldDB" id="A0A383VAJ9"/>
<reference evidence="2 3" key="1">
    <citation type="submission" date="2016-10" db="EMBL/GenBank/DDBJ databases">
        <authorList>
            <person name="Cai Z."/>
        </authorList>
    </citation>
    <scope>NUCLEOTIDE SEQUENCE [LARGE SCALE GENOMIC DNA]</scope>
</reference>
<evidence type="ECO:0000256" key="1">
    <source>
        <dbReference type="ARBA" id="ARBA00004430"/>
    </source>
</evidence>
<dbReference type="Proteomes" id="UP000256970">
    <property type="component" value="Unassembled WGS sequence"/>
</dbReference>
<organism evidence="2 3">
    <name type="scientific">Tetradesmus obliquus</name>
    <name type="common">Green alga</name>
    <name type="synonym">Acutodesmus obliquus</name>
    <dbReference type="NCBI Taxonomy" id="3088"/>
    <lineage>
        <taxon>Eukaryota</taxon>
        <taxon>Viridiplantae</taxon>
        <taxon>Chlorophyta</taxon>
        <taxon>core chlorophytes</taxon>
        <taxon>Chlorophyceae</taxon>
        <taxon>CS clade</taxon>
        <taxon>Sphaeropleales</taxon>
        <taxon>Scenedesmaceae</taxon>
        <taxon>Tetradesmus</taxon>
    </lineage>
</organism>
<accession>A0A383VAJ9</accession>
<proteinExistence type="predicted"/>
<name>A0A383VAJ9_TETOB</name>
<comment type="subcellular location">
    <subcellularLocation>
        <location evidence="1">Cytoplasm</location>
        <location evidence="1">Cytoskeleton</location>
        <location evidence="1">Cilium axoneme</location>
    </subcellularLocation>
</comment>